<feature type="transmembrane region" description="Helical" evidence="1">
    <location>
        <begin position="34"/>
        <end position="57"/>
    </location>
</feature>
<keyword evidence="3" id="KW-1185">Reference proteome</keyword>
<name>A0ABW5A0G5_9BACL</name>
<feature type="transmembrane region" description="Helical" evidence="1">
    <location>
        <begin position="69"/>
        <end position="86"/>
    </location>
</feature>
<evidence type="ECO:0000313" key="3">
    <source>
        <dbReference type="Proteomes" id="UP001597343"/>
    </source>
</evidence>
<keyword evidence="1" id="KW-0812">Transmembrane</keyword>
<protein>
    <submittedName>
        <fullName evidence="2">Uncharacterized protein</fullName>
    </submittedName>
</protein>
<keyword evidence="1" id="KW-1133">Transmembrane helix</keyword>
<organism evidence="2 3">
    <name type="scientific">Tumebacillus lipolyticus</name>
    <dbReference type="NCBI Taxonomy" id="1280370"/>
    <lineage>
        <taxon>Bacteria</taxon>
        <taxon>Bacillati</taxon>
        <taxon>Bacillota</taxon>
        <taxon>Bacilli</taxon>
        <taxon>Bacillales</taxon>
        <taxon>Alicyclobacillaceae</taxon>
        <taxon>Tumebacillus</taxon>
    </lineage>
</organism>
<gene>
    <name evidence="2" type="ORF">ACFSOY_14305</name>
</gene>
<dbReference type="EMBL" id="JBHUIO010000009">
    <property type="protein sequence ID" value="MFD2171136.1"/>
    <property type="molecule type" value="Genomic_DNA"/>
</dbReference>
<dbReference type="RefSeq" id="WP_386047706.1">
    <property type="nucleotide sequence ID" value="NZ_JBHUIO010000009.1"/>
</dbReference>
<keyword evidence="1" id="KW-0472">Membrane</keyword>
<sequence>MLKFLLIAAVVYLLYTWGVRLQMRARLFKQAWLFLAGYTCAMAAGMAVGLFLTLTFLERVWAEASVVEISMVSTVLSALIGEYLFARSSRLSLLLIAPLRSKEQKR</sequence>
<comment type="caution">
    <text evidence="2">The sequence shown here is derived from an EMBL/GenBank/DDBJ whole genome shotgun (WGS) entry which is preliminary data.</text>
</comment>
<evidence type="ECO:0000256" key="1">
    <source>
        <dbReference type="SAM" id="Phobius"/>
    </source>
</evidence>
<dbReference type="Proteomes" id="UP001597343">
    <property type="component" value="Unassembled WGS sequence"/>
</dbReference>
<evidence type="ECO:0000313" key="2">
    <source>
        <dbReference type="EMBL" id="MFD2171136.1"/>
    </source>
</evidence>
<proteinExistence type="predicted"/>
<accession>A0ABW5A0G5</accession>
<reference evidence="3" key="1">
    <citation type="journal article" date="2019" name="Int. J. Syst. Evol. Microbiol.">
        <title>The Global Catalogue of Microorganisms (GCM) 10K type strain sequencing project: providing services to taxonomists for standard genome sequencing and annotation.</title>
        <authorList>
            <consortium name="The Broad Institute Genomics Platform"/>
            <consortium name="The Broad Institute Genome Sequencing Center for Infectious Disease"/>
            <person name="Wu L."/>
            <person name="Ma J."/>
        </authorList>
    </citation>
    <scope>NUCLEOTIDE SEQUENCE [LARGE SCALE GENOMIC DNA]</scope>
    <source>
        <strain evidence="3">CGMCC 1.13574</strain>
    </source>
</reference>